<dbReference type="SMART" id="SM00194">
    <property type="entry name" value="PTPc"/>
    <property type="match status" value="1"/>
</dbReference>
<dbReference type="GO" id="GO:0043235">
    <property type="term" value="C:receptor complex"/>
    <property type="evidence" value="ECO:0007669"/>
    <property type="project" value="TreeGrafter"/>
</dbReference>
<dbReference type="Pfam" id="PF00102">
    <property type="entry name" value="Y_phosphatase"/>
    <property type="match status" value="1"/>
</dbReference>
<dbReference type="AlphaFoldDB" id="A0AAY4D8W6"/>
<accession>A0AAY4D8W6</accession>
<organism evidence="2 3">
    <name type="scientific">Denticeps clupeoides</name>
    <name type="common">denticle herring</name>
    <dbReference type="NCBI Taxonomy" id="299321"/>
    <lineage>
        <taxon>Eukaryota</taxon>
        <taxon>Metazoa</taxon>
        <taxon>Chordata</taxon>
        <taxon>Craniata</taxon>
        <taxon>Vertebrata</taxon>
        <taxon>Euteleostomi</taxon>
        <taxon>Actinopterygii</taxon>
        <taxon>Neopterygii</taxon>
        <taxon>Teleostei</taxon>
        <taxon>Clupei</taxon>
        <taxon>Clupeiformes</taxon>
        <taxon>Denticipitoidei</taxon>
        <taxon>Denticipitidae</taxon>
        <taxon>Denticeps</taxon>
    </lineage>
</organism>
<dbReference type="InterPro" id="IPR050713">
    <property type="entry name" value="RTP_Phos/Ushers"/>
</dbReference>
<dbReference type="Ensembl" id="ENSDCDT00010051850.1">
    <property type="protein sequence ID" value="ENSDCDP00010041858.1"/>
    <property type="gene ID" value="ENSDCDG00010026455.1"/>
</dbReference>
<dbReference type="InterPro" id="IPR000242">
    <property type="entry name" value="PTP_cat"/>
</dbReference>
<dbReference type="PROSITE" id="PS50055">
    <property type="entry name" value="TYR_PHOSPHATASE_PTP"/>
    <property type="match status" value="1"/>
</dbReference>
<reference evidence="2 3" key="1">
    <citation type="submission" date="2020-06" db="EMBL/GenBank/DDBJ databases">
        <authorList>
            <consortium name="Wellcome Sanger Institute Data Sharing"/>
        </authorList>
    </citation>
    <scope>NUCLEOTIDE SEQUENCE [LARGE SCALE GENOMIC DNA]</scope>
</reference>
<reference evidence="2" key="3">
    <citation type="submission" date="2025-09" db="UniProtKB">
        <authorList>
            <consortium name="Ensembl"/>
        </authorList>
    </citation>
    <scope>IDENTIFICATION</scope>
</reference>
<dbReference type="GeneTree" id="ENSGT00940000165368"/>
<dbReference type="PANTHER" id="PTHR46957:SF10">
    <property type="entry name" value="PROTEIN TYROSINE PHOSPHATASE, RECEPTOR TYPE, H"/>
    <property type="match status" value="1"/>
</dbReference>
<dbReference type="SUPFAM" id="SSF52799">
    <property type="entry name" value="(Phosphotyrosine protein) phosphatases II"/>
    <property type="match status" value="1"/>
</dbReference>
<sequence length="142" mass="16343">DAALLPENKAKNRFVNVLPYDCSRVKLSVQNHNSDYINASYMTVRRQYIAAQGPLPGTVNDFWRMVWEQRSLGVVMVTNCTEAGKVKCEQYWPGDFAPRQYGGLRVTVLSEQKETDWTLREFEVQNVSGLRSSRYCCSTPFY</sequence>
<dbReference type="GO" id="GO:0004725">
    <property type="term" value="F:protein tyrosine phosphatase activity"/>
    <property type="evidence" value="ECO:0007669"/>
    <property type="project" value="InterPro"/>
</dbReference>
<evidence type="ECO:0000313" key="2">
    <source>
        <dbReference type="Ensembl" id="ENSDCDP00010041858.1"/>
    </source>
</evidence>
<keyword evidence="3" id="KW-1185">Reference proteome</keyword>
<evidence type="ECO:0000313" key="3">
    <source>
        <dbReference type="Proteomes" id="UP000694580"/>
    </source>
</evidence>
<protein>
    <recommendedName>
        <fullName evidence="1">Tyrosine-protein phosphatase domain-containing protein</fullName>
    </recommendedName>
</protein>
<dbReference type="PANTHER" id="PTHR46957">
    <property type="entry name" value="CYTOKINE RECEPTOR"/>
    <property type="match status" value="1"/>
</dbReference>
<dbReference type="Gene3D" id="3.90.190.10">
    <property type="entry name" value="Protein tyrosine phosphatase superfamily"/>
    <property type="match status" value="1"/>
</dbReference>
<evidence type="ECO:0000259" key="1">
    <source>
        <dbReference type="PROSITE" id="PS50055"/>
    </source>
</evidence>
<dbReference type="InterPro" id="IPR029021">
    <property type="entry name" value="Prot-tyrosine_phosphatase-like"/>
</dbReference>
<name>A0AAY4D8W6_9TELE</name>
<dbReference type="Proteomes" id="UP000694580">
    <property type="component" value="Chromosome 8"/>
</dbReference>
<dbReference type="PRINTS" id="PR00700">
    <property type="entry name" value="PRTYPHPHTASE"/>
</dbReference>
<reference evidence="2" key="2">
    <citation type="submission" date="2025-08" db="UniProtKB">
        <authorList>
            <consortium name="Ensembl"/>
        </authorList>
    </citation>
    <scope>IDENTIFICATION</scope>
</reference>
<proteinExistence type="predicted"/>
<feature type="domain" description="Tyrosine-protein phosphatase" evidence="1">
    <location>
        <begin position="1"/>
        <end position="142"/>
    </location>
</feature>